<dbReference type="SMR" id="B4JA83"/>
<dbReference type="OrthoDB" id="565904at2759"/>
<evidence type="ECO:0000259" key="9">
    <source>
        <dbReference type="Pfam" id="PF08212"/>
    </source>
</evidence>
<evidence type="ECO:0000256" key="2">
    <source>
        <dbReference type="ARBA" id="ARBA00019890"/>
    </source>
</evidence>
<evidence type="ECO:0000256" key="3">
    <source>
        <dbReference type="ARBA" id="ARBA00022448"/>
    </source>
</evidence>
<dbReference type="GO" id="GO:0008340">
    <property type="term" value="P:determination of adult lifespan"/>
    <property type="evidence" value="ECO:0007669"/>
    <property type="project" value="EnsemblMetazoa"/>
</dbReference>
<dbReference type="Proteomes" id="UP000001070">
    <property type="component" value="Unassembled WGS sequence"/>
</dbReference>
<keyword evidence="5" id="KW-0732">Signal</keyword>
<dbReference type="InParanoid" id="B4JA83"/>
<dbReference type="GO" id="GO:0031409">
    <property type="term" value="F:pigment binding"/>
    <property type="evidence" value="ECO:0007669"/>
    <property type="project" value="InterPro"/>
</dbReference>
<sequence length="242" mass="26619">MLDNVFIFISSLSLSFSCEQRQANGDTYNHASIGLLTFVAINGILVAAQVPFPGKCPEVKIMDTFDLEAYMGIWYEYSRYPFAFEIGKKCNYANYTIVDNSTVSVVNAAINQLFGNPTNVTGTAKVIAPAQLAVTFSQNQKAEKPNYLVLGTDYDSYAVVYSCTSFLSLAHLKIVWILTRQRIPTEQALQTAQKILDDNNISKALLLETQQENCPQLSGNVPIFDPVDGLVANLLPQAIEAA</sequence>
<keyword evidence="7" id="KW-1015">Disulfide bond</keyword>
<dbReference type="PANTHER" id="PTHR10612:SF34">
    <property type="entry name" value="APOLIPOPROTEIN D"/>
    <property type="match status" value="1"/>
</dbReference>
<keyword evidence="6" id="KW-0446">Lipid-binding</keyword>
<comment type="subcellular location">
    <subcellularLocation>
        <location evidence="1">Secreted</location>
    </subcellularLocation>
</comment>
<dbReference type="InterPro" id="IPR012674">
    <property type="entry name" value="Calycin"/>
</dbReference>
<name>B4JA83_DROGR</name>
<evidence type="ECO:0000313" key="10">
    <source>
        <dbReference type="EMBL" id="EDW03757.1"/>
    </source>
</evidence>
<protein>
    <recommendedName>
        <fullName evidence="2">Apolipoprotein D</fullName>
    </recommendedName>
</protein>
<dbReference type="PRINTS" id="PR01273">
    <property type="entry name" value="INVTBRTCOLOR"/>
</dbReference>
<dbReference type="GO" id="GO:0033500">
    <property type="term" value="P:carbohydrate homeostasis"/>
    <property type="evidence" value="ECO:0007669"/>
    <property type="project" value="EnsemblMetazoa"/>
</dbReference>
<dbReference type="GO" id="GO:0006629">
    <property type="term" value="P:lipid metabolic process"/>
    <property type="evidence" value="ECO:0007669"/>
    <property type="project" value="TreeGrafter"/>
</dbReference>
<dbReference type="InterPro" id="IPR000566">
    <property type="entry name" value="Lipocln_cytosolic_FA-bd_dom"/>
</dbReference>
<dbReference type="GO" id="GO:0008289">
    <property type="term" value="F:lipid binding"/>
    <property type="evidence" value="ECO:0007669"/>
    <property type="project" value="UniProtKB-KW"/>
</dbReference>
<gene>
    <name evidence="10" type="primary">Dgri\GH10331</name>
    <name evidence="10" type="ORF">Dgri_GH10331</name>
</gene>
<evidence type="ECO:0000256" key="8">
    <source>
        <dbReference type="ARBA" id="ARBA00023180"/>
    </source>
</evidence>
<evidence type="ECO:0000256" key="1">
    <source>
        <dbReference type="ARBA" id="ARBA00004613"/>
    </source>
</evidence>
<reference evidence="10 11" key="1">
    <citation type="journal article" date="2007" name="Nature">
        <title>Evolution of genes and genomes on the Drosophila phylogeny.</title>
        <authorList>
            <consortium name="Drosophila 12 Genomes Consortium"/>
            <person name="Clark A.G."/>
            <person name="Eisen M.B."/>
            <person name="Smith D.R."/>
            <person name="Bergman C.M."/>
            <person name="Oliver B."/>
            <person name="Markow T.A."/>
            <person name="Kaufman T.C."/>
            <person name="Kellis M."/>
            <person name="Gelbart W."/>
            <person name="Iyer V.N."/>
            <person name="Pollard D.A."/>
            <person name="Sackton T.B."/>
            <person name="Larracuente A.M."/>
            <person name="Singh N.D."/>
            <person name="Abad J.P."/>
            <person name="Abt D.N."/>
            <person name="Adryan B."/>
            <person name="Aguade M."/>
            <person name="Akashi H."/>
            <person name="Anderson W.W."/>
            <person name="Aquadro C.F."/>
            <person name="Ardell D.H."/>
            <person name="Arguello R."/>
            <person name="Artieri C.G."/>
            <person name="Barbash D.A."/>
            <person name="Barker D."/>
            <person name="Barsanti P."/>
            <person name="Batterham P."/>
            <person name="Batzoglou S."/>
            <person name="Begun D."/>
            <person name="Bhutkar A."/>
            <person name="Blanco E."/>
            <person name="Bosak S.A."/>
            <person name="Bradley R.K."/>
            <person name="Brand A.D."/>
            <person name="Brent M.R."/>
            <person name="Brooks A.N."/>
            <person name="Brown R.H."/>
            <person name="Butlin R.K."/>
            <person name="Caggese C."/>
            <person name="Calvi B.R."/>
            <person name="Bernardo de Carvalho A."/>
            <person name="Caspi A."/>
            <person name="Castrezana S."/>
            <person name="Celniker S.E."/>
            <person name="Chang J.L."/>
            <person name="Chapple C."/>
            <person name="Chatterji S."/>
            <person name="Chinwalla A."/>
            <person name="Civetta A."/>
            <person name="Clifton S.W."/>
            <person name="Comeron J.M."/>
            <person name="Costello J.C."/>
            <person name="Coyne J.A."/>
            <person name="Daub J."/>
            <person name="David R.G."/>
            <person name="Delcher A.L."/>
            <person name="Delehaunty K."/>
            <person name="Do C.B."/>
            <person name="Ebling H."/>
            <person name="Edwards K."/>
            <person name="Eickbush T."/>
            <person name="Evans J.D."/>
            <person name="Filipski A."/>
            <person name="Findeiss S."/>
            <person name="Freyhult E."/>
            <person name="Fulton L."/>
            <person name="Fulton R."/>
            <person name="Garcia A.C."/>
            <person name="Gardiner A."/>
            <person name="Garfield D.A."/>
            <person name="Garvin B.E."/>
            <person name="Gibson G."/>
            <person name="Gilbert D."/>
            <person name="Gnerre S."/>
            <person name="Godfrey J."/>
            <person name="Good R."/>
            <person name="Gotea V."/>
            <person name="Gravely B."/>
            <person name="Greenberg A.J."/>
            <person name="Griffiths-Jones S."/>
            <person name="Gross S."/>
            <person name="Guigo R."/>
            <person name="Gustafson E.A."/>
            <person name="Haerty W."/>
            <person name="Hahn M.W."/>
            <person name="Halligan D.L."/>
            <person name="Halpern A.L."/>
            <person name="Halter G.M."/>
            <person name="Han M.V."/>
            <person name="Heger A."/>
            <person name="Hillier L."/>
            <person name="Hinrichs A.S."/>
            <person name="Holmes I."/>
            <person name="Hoskins R.A."/>
            <person name="Hubisz M.J."/>
            <person name="Hultmark D."/>
            <person name="Huntley M.A."/>
            <person name="Jaffe D.B."/>
            <person name="Jagadeeshan S."/>
            <person name="Jeck W.R."/>
            <person name="Johnson J."/>
            <person name="Jones C.D."/>
            <person name="Jordan W.C."/>
            <person name="Karpen G.H."/>
            <person name="Kataoka E."/>
            <person name="Keightley P.D."/>
            <person name="Kheradpour P."/>
            <person name="Kirkness E.F."/>
            <person name="Koerich L.B."/>
            <person name="Kristiansen K."/>
            <person name="Kudrna D."/>
            <person name="Kulathinal R.J."/>
            <person name="Kumar S."/>
            <person name="Kwok R."/>
            <person name="Lander E."/>
            <person name="Langley C.H."/>
            <person name="Lapoint R."/>
            <person name="Lazzaro B.P."/>
            <person name="Lee S.J."/>
            <person name="Levesque L."/>
            <person name="Li R."/>
            <person name="Lin C.F."/>
            <person name="Lin M.F."/>
            <person name="Lindblad-Toh K."/>
            <person name="Llopart A."/>
            <person name="Long M."/>
            <person name="Low L."/>
            <person name="Lozovsky E."/>
            <person name="Lu J."/>
            <person name="Luo M."/>
            <person name="Machado C.A."/>
            <person name="Makalowski W."/>
            <person name="Marzo M."/>
            <person name="Matsuda M."/>
            <person name="Matzkin L."/>
            <person name="McAllister B."/>
            <person name="McBride C.S."/>
            <person name="McKernan B."/>
            <person name="McKernan K."/>
            <person name="Mendez-Lago M."/>
            <person name="Minx P."/>
            <person name="Mollenhauer M.U."/>
            <person name="Montooth K."/>
            <person name="Mount S.M."/>
            <person name="Mu X."/>
            <person name="Myers E."/>
            <person name="Negre B."/>
            <person name="Newfeld S."/>
            <person name="Nielsen R."/>
            <person name="Noor M.A."/>
            <person name="O'Grady P."/>
            <person name="Pachter L."/>
            <person name="Papaceit M."/>
            <person name="Parisi M.J."/>
            <person name="Parisi M."/>
            <person name="Parts L."/>
            <person name="Pedersen J.S."/>
            <person name="Pesole G."/>
            <person name="Phillippy A.M."/>
            <person name="Ponting C.P."/>
            <person name="Pop M."/>
            <person name="Porcelli D."/>
            <person name="Powell J.R."/>
            <person name="Prohaska S."/>
            <person name="Pruitt K."/>
            <person name="Puig M."/>
            <person name="Quesneville H."/>
            <person name="Ram K.R."/>
            <person name="Rand D."/>
            <person name="Rasmussen M.D."/>
            <person name="Reed L.K."/>
            <person name="Reenan R."/>
            <person name="Reily A."/>
            <person name="Remington K.A."/>
            <person name="Rieger T.T."/>
            <person name="Ritchie M.G."/>
            <person name="Robin C."/>
            <person name="Rogers Y.H."/>
            <person name="Rohde C."/>
            <person name="Rozas J."/>
            <person name="Rubenfield M.J."/>
            <person name="Ruiz A."/>
            <person name="Russo S."/>
            <person name="Salzberg S.L."/>
            <person name="Sanchez-Gracia A."/>
            <person name="Saranga D.J."/>
            <person name="Sato H."/>
            <person name="Schaeffer S.W."/>
            <person name="Schatz M.C."/>
            <person name="Schlenke T."/>
            <person name="Schwartz R."/>
            <person name="Segarra C."/>
            <person name="Singh R.S."/>
            <person name="Sirot L."/>
            <person name="Sirota M."/>
            <person name="Sisneros N.B."/>
            <person name="Smith C.D."/>
            <person name="Smith T.F."/>
            <person name="Spieth J."/>
            <person name="Stage D.E."/>
            <person name="Stark A."/>
            <person name="Stephan W."/>
            <person name="Strausberg R.L."/>
            <person name="Strempel S."/>
            <person name="Sturgill D."/>
            <person name="Sutton G."/>
            <person name="Sutton G.G."/>
            <person name="Tao W."/>
            <person name="Teichmann S."/>
            <person name="Tobari Y.N."/>
            <person name="Tomimura Y."/>
            <person name="Tsolas J.M."/>
            <person name="Valente V.L."/>
            <person name="Venter E."/>
            <person name="Venter J.C."/>
            <person name="Vicario S."/>
            <person name="Vieira F.G."/>
            <person name="Vilella A.J."/>
            <person name="Villasante A."/>
            <person name="Walenz B."/>
            <person name="Wang J."/>
            <person name="Wasserman M."/>
            <person name="Watts T."/>
            <person name="Wilson D."/>
            <person name="Wilson R.K."/>
            <person name="Wing R.A."/>
            <person name="Wolfner M.F."/>
            <person name="Wong A."/>
            <person name="Wong G.K."/>
            <person name="Wu C.I."/>
            <person name="Wu G."/>
            <person name="Yamamoto D."/>
            <person name="Yang H.P."/>
            <person name="Yang S.P."/>
            <person name="Yorke J.A."/>
            <person name="Yoshida K."/>
            <person name="Zdobnov E."/>
            <person name="Zhang P."/>
            <person name="Zhang Y."/>
            <person name="Zimin A.V."/>
            <person name="Baldwin J."/>
            <person name="Abdouelleil A."/>
            <person name="Abdulkadir J."/>
            <person name="Abebe A."/>
            <person name="Abera B."/>
            <person name="Abreu J."/>
            <person name="Acer S.C."/>
            <person name="Aftuck L."/>
            <person name="Alexander A."/>
            <person name="An P."/>
            <person name="Anderson E."/>
            <person name="Anderson S."/>
            <person name="Arachi H."/>
            <person name="Azer M."/>
            <person name="Bachantsang P."/>
            <person name="Barry A."/>
            <person name="Bayul T."/>
            <person name="Berlin A."/>
            <person name="Bessette D."/>
            <person name="Bloom T."/>
            <person name="Blye J."/>
            <person name="Boguslavskiy L."/>
            <person name="Bonnet C."/>
            <person name="Boukhgalter B."/>
            <person name="Bourzgui I."/>
            <person name="Brown A."/>
            <person name="Cahill P."/>
            <person name="Channer S."/>
            <person name="Cheshatsang Y."/>
            <person name="Chuda L."/>
            <person name="Citroen M."/>
            <person name="Collymore A."/>
            <person name="Cooke P."/>
            <person name="Costello M."/>
            <person name="D'Aco K."/>
            <person name="Daza R."/>
            <person name="De Haan G."/>
            <person name="DeGray S."/>
            <person name="DeMaso C."/>
            <person name="Dhargay N."/>
            <person name="Dooley K."/>
            <person name="Dooley E."/>
            <person name="Doricent M."/>
            <person name="Dorje P."/>
            <person name="Dorjee K."/>
            <person name="Dupes A."/>
            <person name="Elong R."/>
            <person name="Falk J."/>
            <person name="Farina A."/>
            <person name="Faro S."/>
            <person name="Ferguson D."/>
            <person name="Fisher S."/>
            <person name="Foley C.D."/>
            <person name="Franke A."/>
            <person name="Friedrich D."/>
            <person name="Gadbois L."/>
            <person name="Gearin G."/>
            <person name="Gearin C.R."/>
            <person name="Giannoukos G."/>
            <person name="Goode T."/>
            <person name="Graham J."/>
            <person name="Grandbois E."/>
            <person name="Grewal S."/>
            <person name="Gyaltsen K."/>
            <person name="Hafez N."/>
            <person name="Hagos B."/>
            <person name="Hall J."/>
            <person name="Henson C."/>
            <person name="Hollinger A."/>
            <person name="Honan T."/>
            <person name="Huard M.D."/>
            <person name="Hughes L."/>
            <person name="Hurhula B."/>
            <person name="Husby M.E."/>
            <person name="Kamat A."/>
            <person name="Kanga B."/>
            <person name="Kashin S."/>
            <person name="Khazanovich D."/>
            <person name="Kisner P."/>
            <person name="Lance K."/>
            <person name="Lara M."/>
            <person name="Lee W."/>
            <person name="Lennon N."/>
            <person name="Letendre F."/>
            <person name="LeVine R."/>
            <person name="Lipovsky A."/>
            <person name="Liu X."/>
            <person name="Liu J."/>
            <person name="Liu S."/>
            <person name="Lokyitsang T."/>
            <person name="Lokyitsang Y."/>
            <person name="Lubonja R."/>
            <person name="Lui A."/>
            <person name="MacDonald P."/>
            <person name="Magnisalis V."/>
            <person name="Maru K."/>
            <person name="Matthews C."/>
            <person name="McCusker W."/>
            <person name="McDonough S."/>
            <person name="Mehta T."/>
            <person name="Meldrim J."/>
            <person name="Meneus L."/>
            <person name="Mihai O."/>
            <person name="Mihalev A."/>
            <person name="Mihova T."/>
            <person name="Mittelman R."/>
            <person name="Mlenga V."/>
            <person name="Montmayeur A."/>
            <person name="Mulrain L."/>
            <person name="Navidi A."/>
            <person name="Naylor J."/>
            <person name="Negash T."/>
            <person name="Nguyen T."/>
            <person name="Nguyen N."/>
            <person name="Nicol R."/>
            <person name="Norbu C."/>
            <person name="Norbu N."/>
            <person name="Novod N."/>
            <person name="O'Neill B."/>
            <person name="Osman S."/>
            <person name="Markiewicz E."/>
            <person name="Oyono O.L."/>
            <person name="Patti C."/>
            <person name="Phunkhang P."/>
            <person name="Pierre F."/>
            <person name="Priest M."/>
            <person name="Raghuraman S."/>
            <person name="Rege F."/>
            <person name="Reyes R."/>
            <person name="Rise C."/>
            <person name="Rogov P."/>
            <person name="Ross K."/>
            <person name="Ryan E."/>
            <person name="Settipalli S."/>
            <person name="Shea T."/>
            <person name="Sherpa N."/>
            <person name="Shi L."/>
            <person name="Shih D."/>
            <person name="Sparrow T."/>
            <person name="Spaulding J."/>
            <person name="Stalker J."/>
            <person name="Stange-Thomann N."/>
            <person name="Stavropoulos S."/>
            <person name="Stone C."/>
            <person name="Strader C."/>
            <person name="Tesfaye S."/>
            <person name="Thomson T."/>
            <person name="Thoulutsang Y."/>
            <person name="Thoulutsang D."/>
            <person name="Topham K."/>
            <person name="Topping I."/>
            <person name="Tsamla T."/>
            <person name="Vassiliev H."/>
            <person name="Vo A."/>
            <person name="Wangchuk T."/>
            <person name="Wangdi T."/>
            <person name="Weiand M."/>
            <person name="Wilkinson J."/>
            <person name="Wilson A."/>
            <person name="Yadav S."/>
            <person name="Young G."/>
            <person name="Yu Q."/>
            <person name="Zembek L."/>
            <person name="Zhong D."/>
            <person name="Zimmer A."/>
            <person name="Zwirko Z."/>
            <person name="Jaffe D.B."/>
            <person name="Alvarez P."/>
            <person name="Brockman W."/>
            <person name="Butler J."/>
            <person name="Chin C."/>
            <person name="Gnerre S."/>
            <person name="Grabherr M."/>
            <person name="Kleber M."/>
            <person name="Mauceli E."/>
            <person name="MacCallum I."/>
        </authorList>
    </citation>
    <scope>NUCLEOTIDE SEQUENCE [LARGE SCALE GENOMIC DNA]</scope>
    <source>
        <strain evidence="11">Tucson 15287-2541.00</strain>
    </source>
</reference>
<dbReference type="OMA" id="EDMKNPA"/>
<evidence type="ECO:0000256" key="7">
    <source>
        <dbReference type="ARBA" id="ARBA00023157"/>
    </source>
</evidence>
<organism evidence="11">
    <name type="scientific">Drosophila grimshawi</name>
    <name type="common">Hawaiian fruit fly</name>
    <name type="synonym">Idiomyia grimshawi</name>
    <dbReference type="NCBI Taxonomy" id="7222"/>
    <lineage>
        <taxon>Eukaryota</taxon>
        <taxon>Metazoa</taxon>
        <taxon>Ecdysozoa</taxon>
        <taxon>Arthropoda</taxon>
        <taxon>Hexapoda</taxon>
        <taxon>Insecta</taxon>
        <taxon>Pterygota</taxon>
        <taxon>Neoptera</taxon>
        <taxon>Endopterygota</taxon>
        <taxon>Diptera</taxon>
        <taxon>Brachycera</taxon>
        <taxon>Muscomorpha</taxon>
        <taxon>Ephydroidea</taxon>
        <taxon>Drosophilidae</taxon>
        <taxon>Drosophila</taxon>
        <taxon>Hawaiian Drosophila</taxon>
    </lineage>
</organism>
<evidence type="ECO:0000256" key="5">
    <source>
        <dbReference type="ARBA" id="ARBA00022729"/>
    </source>
</evidence>
<evidence type="ECO:0000256" key="6">
    <source>
        <dbReference type="ARBA" id="ARBA00023121"/>
    </source>
</evidence>
<proteinExistence type="predicted"/>
<dbReference type="SUPFAM" id="SSF50814">
    <property type="entry name" value="Lipocalins"/>
    <property type="match status" value="1"/>
</dbReference>
<keyword evidence="11" id="KW-1185">Reference proteome</keyword>
<dbReference type="PhylomeDB" id="B4JA83"/>
<dbReference type="GO" id="GO:0000302">
    <property type="term" value="P:response to reactive oxygen species"/>
    <property type="evidence" value="ECO:0007669"/>
    <property type="project" value="TreeGrafter"/>
</dbReference>
<feature type="domain" description="Lipocalin/cytosolic fatty-acid binding" evidence="9">
    <location>
        <begin position="65"/>
        <end position="198"/>
    </location>
</feature>
<dbReference type="AlphaFoldDB" id="B4JA83"/>
<keyword evidence="4" id="KW-0964">Secreted</keyword>
<keyword evidence="3" id="KW-0813">Transport</keyword>
<dbReference type="STRING" id="7222.B4JA83"/>
<dbReference type="GO" id="GO:0070328">
    <property type="term" value="P:triglyceride homeostasis"/>
    <property type="evidence" value="ECO:0007669"/>
    <property type="project" value="EnsemblMetazoa"/>
</dbReference>
<dbReference type="FunFam" id="2.40.128.20:FF:000003">
    <property type="entry name" value="Apolipoprotein D"/>
    <property type="match status" value="1"/>
</dbReference>
<accession>B4JA83</accession>
<dbReference type="GO" id="GO:0005615">
    <property type="term" value="C:extracellular space"/>
    <property type="evidence" value="ECO:0007669"/>
    <property type="project" value="EnsemblMetazoa"/>
</dbReference>
<dbReference type="InterPro" id="IPR003057">
    <property type="entry name" value="Invtbrt_color"/>
</dbReference>
<dbReference type="Gene3D" id="2.40.128.20">
    <property type="match status" value="1"/>
</dbReference>
<evidence type="ECO:0000313" key="11">
    <source>
        <dbReference type="Proteomes" id="UP000001070"/>
    </source>
</evidence>
<dbReference type="GO" id="GO:0005737">
    <property type="term" value="C:cytoplasm"/>
    <property type="evidence" value="ECO:0007669"/>
    <property type="project" value="TreeGrafter"/>
</dbReference>
<dbReference type="eggNOG" id="KOG4824">
    <property type="taxonomic scope" value="Eukaryota"/>
</dbReference>
<dbReference type="HOGENOM" id="CLU_068449_2_0_1"/>
<dbReference type="FunCoup" id="B4JA83">
    <property type="interactions" value="33"/>
</dbReference>
<dbReference type="EMBL" id="CH916368">
    <property type="protein sequence ID" value="EDW03757.1"/>
    <property type="molecule type" value="Genomic_DNA"/>
</dbReference>
<keyword evidence="8" id="KW-0325">Glycoprotein</keyword>
<dbReference type="PANTHER" id="PTHR10612">
    <property type="entry name" value="APOLIPOPROTEIN D"/>
    <property type="match status" value="1"/>
</dbReference>
<evidence type="ECO:0000256" key="4">
    <source>
        <dbReference type="ARBA" id="ARBA00022525"/>
    </source>
</evidence>
<dbReference type="Pfam" id="PF08212">
    <property type="entry name" value="Lipocalin_2"/>
    <property type="match status" value="1"/>
</dbReference>
<dbReference type="CDD" id="cd19437">
    <property type="entry name" value="lipocalin_apoD-like"/>
    <property type="match status" value="1"/>
</dbReference>